<proteinExistence type="inferred from homology"/>
<dbReference type="InterPro" id="IPR043502">
    <property type="entry name" value="DNA/RNA_pol_sf"/>
</dbReference>
<dbReference type="PRINTS" id="PR00866">
    <property type="entry name" value="RNADNAPOLMS"/>
</dbReference>
<evidence type="ECO:0000313" key="11">
    <source>
        <dbReference type="EMBL" id="NWD37298.1"/>
    </source>
</evidence>
<comment type="caution">
    <text evidence="11">The sequence shown here is derived from an EMBL/GenBank/DDBJ whole genome shotgun (WGS) entry which is preliminary data.</text>
</comment>
<dbReference type="Pfam" id="PF00078">
    <property type="entry name" value="RVT_1"/>
    <property type="match status" value="1"/>
</dbReference>
<dbReference type="AlphaFoldDB" id="A0A7Y8ANC8"/>
<dbReference type="Proteomes" id="UP000549134">
    <property type="component" value="Unassembled WGS sequence"/>
</dbReference>
<feature type="domain" description="Reverse transcriptase" evidence="10">
    <location>
        <begin position="1"/>
        <end position="235"/>
    </location>
</feature>
<evidence type="ECO:0000256" key="7">
    <source>
        <dbReference type="ARBA" id="ARBA00023118"/>
    </source>
</evidence>
<evidence type="ECO:0000256" key="4">
    <source>
        <dbReference type="ARBA" id="ARBA00022723"/>
    </source>
</evidence>
<dbReference type="SUPFAM" id="SSF56672">
    <property type="entry name" value="DNA/RNA polymerases"/>
    <property type="match status" value="1"/>
</dbReference>
<evidence type="ECO:0000256" key="8">
    <source>
        <dbReference type="ARBA" id="ARBA00034120"/>
    </source>
</evidence>
<comment type="similarity">
    <text evidence="8">Belongs to the bacterial reverse transcriptase family.</text>
</comment>
<dbReference type="PROSITE" id="PS50878">
    <property type="entry name" value="RT_POL"/>
    <property type="match status" value="1"/>
</dbReference>
<keyword evidence="5" id="KW-0460">Magnesium</keyword>
<evidence type="ECO:0000259" key="10">
    <source>
        <dbReference type="PROSITE" id="PS50878"/>
    </source>
</evidence>
<dbReference type="PANTHER" id="PTHR34047">
    <property type="entry name" value="NUCLEAR INTRON MATURASE 1, MITOCHONDRIAL-RELATED"/>
    <property type="match status" value="1"/>
</dbReference>
<evidence type="ECO:0000256" key="2">
    <source>
        <dbReference type="ARBA" id="ARBA00022679"/>
    </source>
</evidence>
<evidence type="ECO:0000256" key="3">
    <source>
        <dbReference type="ARBA" id="ARBA00022695"/>
    </source>
</evidence>
<dbReference type="EMBL" id="JACAQK010000012">
    <property type="protein sequence ID" value="NWD37298.1"/>
    <property type="molecule type" value="Genomic_DNA"/>
</dbReference>
<reference evidence="11 12" key="1">
    <citation type="submission" date="2020-04" db="EMBL/GenBank/DDBJ databases">
        <title>Molecular characterization of pseudomonads from Agaricus bisporus reveal novel blotch 2 pathogens in Western Europe.</title>
        <authorList>
            <person name="Taparia T."/>
            <person name="Krijger M."/>
            <person name="Haynes E."/>
            <person name="Elpinstone J.G."/>
            <person name="Noble R."/>
            <person name="Van Der Wolf J."/>
        </authorList>
    </citation>
    <scope>NUCLEOTIDE SEQUENCE [LARGE SCALE GENOMIC DNA]</scope>
    <source>
        <strain evidence="11 12">IPO3746</strain>
    </source>
</reference>
<dbReference type="InterPro" id="IPR000477">
    <property type="entry name" value="RT_dom"/>
</dbReference>
<dbReference type="PANTHER" id="PTHR34047:SF7">
    <property type="entry name" value="RNA-DIRECTED DNA POLYMERASE"/>
    <property type="match status" value="1"/>
</dbReference>
<keyword evidence="6 11" id="KW-0695">RNA-directed DNA polymerase</keyword>
<accession>A0A7Y8ANC8</accession>
<dbReference type="GO" id="GO:0003723">
    <property type="term" value="F:RNA binding"/>
    <property type="evidence" value="ECO:0007669"/>
    <property type="project" value="InterPro"/>
</dbReference>
<dbReference type="InterPro" id="IPR043128">
    <property type="entry name" value="Rev_trsase/Diguanyl_cyclase"/>
</dbReference>
<keyword evidence="3" id="KW-0548">Nucleotidyltransferase</keyword>
<dbReference type="GO" id="GO:0051607">
    <property type="term" value="P:defense response to virus"/>
    <property type="evidence" value="ECO:0007669"/>
    <property type="project" value="UniProtKB-KW"/>
</dbReference>
<organism evidence="11 12">
    <name type="scientific">Pseudomonas tolaasii</name>
    <dbReference type="NCBI Taxonomy" id="29442"/>
    <lineage>
        <taxon>Bacteria</taxon>
        <taxon>Pseudomonadati</taxon>
        <taxon>Pseudomonadota</taxon>
        <taxon>Gammaproteobacteria</taxon>
        <taxon>Pseudomonadales</taxon>
        <taxon>Pseudomonadaceae</taxon>
        <taxon>Pseudomonas</taxon>
    </lineage>
</organism>
<keyword evidence="7" id="KW-0051">Antiviral defense</keyword>
<evidence type="ECO:0000256" key="6">
    <source>
        <dbReference type="ARBA" id="ARBA00022918"/>
    </source>
</evidence>
<dbReference type="GO" id="GO:0003964">
    <property type="term" value="F:RNA-directed DNA polymerase activity"/>
    <property type="evidence" value="ECO:0007669"/>
    <property type="project" value="UniProtKB-KW"/>
</dbReference>
<keyword evidence="4" id="KW-0479">Metal-binding</keyword>
<evidence type="ECO:0000256" key="1">
    <source>
        <dbReference type="ARBA" id="ARBA00012493"/>
    </source>
</evidence>
<protein>
    <recommendedName>
        <fullName evidence="1">RNA-directed DNA polymerase</fullName>
        <ecNumber evidence="1">2.7.7.49</ecNumber>
    </recommendedName>
</protein>
<dbReference type="EC" id="2.7.7.49" evidence="1"/>
<dbReference type="RefSeq" id="WP_016972227.1">
    <property type="nucleotide sequence ID" value="NZ_CP020369.1"/>
</dbReference>
<dbReference type="Gene3D" id="3.30.70.270">
    <property type="match status" value="1"/>
</dbReference>
<gene>
    <name evidence="11" type="ORF">HX787_15690</name>
</gene>
<dbReference type="GO" id="GO:0046872">
    <property type="term" value="F:metal ion binding"/>
    <property type="evidence" value="ECO:0007669"/>
    <property type="project" value="UniProtKB-KW"/>
</dbReference>
<dbReference type="GeneID" id="55845000"/>
<evidence type="ECO:0000256" key="9">
    <source>
        <dbReference type="ARBA" id="ARBA00048173"/>
    </source>
</evidence>
<keyword evidence="2" id="KW-0808">Transferase</keyword>
<dbReference type="InterPro" id="IPR000123">
    <property type="entry name" value="Reverse_transcriptase_msDNA"/>
</dbReference>
<dbReference type="InterPro" id="IPR051083">
    <property type="entry name" value="GrpII_Intron_Splice-Mob/Def"/>
</dbReference>
<dbReference type="CDD" id="cd03487">
    <property type="entry name" value="RT_Bac_retron_II"/>
    <property type="match status" value="1"/>
</dbReference>
<sequence>MAKKELSSIFDAMYHGKHDFQDFLAGDITTRYKVTTLKGMELYKTDEKLKAYHKFLNLFVFEFLKANENVVYSYRKGVNVASAVQKHAGSRHFFQTDLKSFFNSIDSALVRETVKSNFDSIPVSDIDRYLDRIIEMSTVNDMLPIGFSTSPIISNACLQKFDSKLEDYCIAQNLIYTRYSDDIILSSSGDTRLYGIDTTVGEMLKECFGEKLNLNFSKTKFSSVGNKIKILGMVILPNGTVTIDSKLKNTIEVLLHFYASDKTKFNDRLESESSKLKGDNSVGLLQISGYLNYVNTTDPHYLNKLRKKYGTSVVDAFIRGTVK</sequence>
<evidence type="ECO:0000313" key="12">
    <source>
        <dbReference type="Proteomes" id="UP000549134"/>
    </source>
</evidence>
<evidence type="ECO:0000256" key="5">
    <source>
        <dbReference type="ARBA" id="ARBA00022842"/>
    </source>
</evidence>
<name>A0A7Y8ANC8_PSETO</name>
<comment type="catalytic activity">
    <reaction evidence="9">
        <text>DNA(n) + a 2'-deoxyribonucleoside 5'-triphosphate = DNA(n+1) + diphosphate</text>
        <dbReference type="Rhea" id="RHEA:22508"/>
        <dbReference type="Rhea" id="RHEA-COMP:17339"/>
        <dbReference type="Rhea" id="RHEA-COMP:17340"/>
        <dbReference type="ChEBI" id="CHEBI:33019"/>
        <dbReference type="ChEBI" id="CHEBI:61560"/>
        <dbReference type="ChEBI" id="CHEBI:173112"/>
        <dbReference type="EC" id="2.7.7.49"/>
    </reaction>
</comment>